<dbReference type="Proteomes" id="UP000299102">
    <property type="component" value="Unassembled WGS sequence"/>
</dbReference>
<organism evidence="1 2">
    <name type="scientific">Eumeta variegata</name>
    <name type="common">Bagworm moth</name>
    <name type="synonym">Eumeta japonica</name>
    <dbReference type="NCBI Taxonomy" id="151549"/>
    <lineage>
        <taxon>Eukaryota</taxon>
        <taxon>Metazoa</taxon>
        <taxon>Ecdysozoa</taxon>
        <taxon>Arthropoda</taxon>
        <taxon>Hexapoda</taxon>
        <taxon>Insecta</taxon>
        <taxon>Pterygota</taxon>
        <taxon>Neoptera</taxon>
        <taxon>Endopterygota</taxon>
        <taxon>Lepidoptera</taxon>
        <taxon>Glossata</taxon>
        <taxon>Ditrysia</taxon>
        <taxon>Tineoidea</taxon>
        <taxon>Psychidae</taxon>
        <taxon>Oiketicinae</taxon>
        <taxon>Eumeta</taxon>
    </lineage>
</organism>
<comment type="caution">
    <text evidence="1">The sequence shown here is derived from an EMBL/GenBank/DDBJ whole genome shotgun (WGS) entry which is preliminary data.</text>
</comment>
<accession>A0A4C1Z237</accession>
<dbReference type="EMBL" id="BGZK01001473">
    <property type="protein sequence ID" value="GBP80655.1"/>
    <property type="molecule type" value="Genomic_DNA"/>
</dbReference>
<gene>
    <name evidence="1" type="ORF">EVAR_54113_1</name>
</gene>
<keyword evidence="2" id="KW-1185">Reference proteome</keyword>
<dbReference type="AlphaFoldDB" id="A0A4C1Z237"/>
<sequence length="115" mass="12813">MFKYGLRDRRTCRNLVATCGWRRTIRFADTRTRGSYPLTTHDLGARPPMYLFLHLANSPAGFLILFDLRVTLYTSTDMADGAVSGRPSRAAGVSIALATRDAIATRRDLCITKSD</sequence>
<evidence type="ECO:0000313" key="1">
    <source>
        <dbReference type="EMBL" id="GBP80655.1"/>
    </source>
</evidence>
<protein>
    <submittedName>
        <fullName evidence="1">Uncharacterized protein</fullName>
    </submittedName>
</protein>
<name>A0A4C1Z237_EUMVA</name>
<proteinExistence type="predicted"/>
<evidence type="ECO:0000313" key="2">
    <source>
        <dbReference type="Proteomes" id="UP000299102"/>
    </source>
</evidence>
<reference evidence="1 2" key="1">
    <citation type="journal article" date="2019" name="Commun. Biol.">
        <title>The bagworm genome reveals a unique fibroin gene that provides high tensile strength.</title>
        <authorList>
            <person name="Kono N."/>
            <person name="Nakamura H."/>
            <person name="Ohtoshi R."/>
            <person name="Tomita M."/>
            <person name="Numata K."/>
            <person name="Arakawa K."/>
        </authorList>
    </citation>
    <scope>NUCLEOTIDE SEQUENCE [LARGE SCALE GENOMIC DNA]</scope>
</reference>